<dbReference type="Pfam" id="PF01966">
    <property type="entry name" value="HD"/>
    <property type="match status" value="1"/>
</dbReference>
<reference evidence="2 3" key="1">
    <citation type="submission" date="2020-08" db="EMBL/GenBank/DDBJ databases">
        <title>Croceimicrobium hydrocarbonivorans gen. nov., sp. nov., a novel marine bacterium isolated from a bacterial consortium that degrades polyethylene terephthalate.</title>
        <authorList>
            <person name="Liu R."/>
        </authorList>
    </citation>
    <scope>NUCLEOTIDE SEQUENCE [LARGE SCALE GENOMIC DNA]</scope>
    <source>
        <strain evidence="2 3">A20-9</strain>
    </source>
</reference>
<feature type="domain" description="HD/PDEase" evidence="1">
    <location>
        <begin position="53"/>
        <end position="178"/>
    </location>
</feature>
<dbReference type="EMBL" id="CP060139">
    <property type="protein sequence ID" value="QNR25327.1"/>
    <property type="molecule type" value="Genomic_DNA"/>
</dbReference>
<name>A0A7H0VHX9_9FLAO</name>
<gene>
    <name evidence="2" type="ORF">H4K34_05665</name>
</gene>
<sequence length="407" mass="47082">MRRTNKLKILNDPIYGFITIPSPFIFDLLEHPYFQRLRRITQLGLTYLVYPGAYHTRFHHALGAMHLMRKAVHLLREKGHEITPAEEEGVYIAILLHDIGHGPFSHALENSIVPGIDHEALSLAFMEELNLEFEGKLQLGIDIFMDRYPKQFLHQLISSQLDMDRLDYLRRDCFYTGVTEGKINSERLITMLNVADDQIVVDSKGIYSVEKFIVARRLMYWQVYLHKTVLGAEYLLIQILKRARMIYTDRMPMPSVLRPFLSGALPEGRKALVAQYAELDDNDIMAAIKEWRKSDDTTLAMLCNRLLDRNLLGVRMQDHPWTEDEMLELRKAATEKYGISEKDARYLIFQQEISNNAYNPEKDRINLLYKDGSLVDITEAADQLNISALAKPVVKYFLFSPKSLLSS</sequence>
<keyword evidence="3" id="KW-1185">Reference proteome</keyword>
<organism evidence="2 3">
    <name type="scientific">Croceimicrobium hydrocarbonivorans</name>
    <dbReference type="NCBI Taxonomy" id="2761580"/>
    <lineage>
        <taxon>Bacteria</taxon>
        <taxon>Pseudomonadati</taxon>
        <taxon>Bacteroidota</taxon>
        <taxon>Flavobacteriia</taxon>
        <taxon>Flavobacteriales</taxon>
        <taxon>Owenweeksiaceae</taxon>
        <taxon>Croceimicrobium</taxon>
    </lineage>
</organism>
<dbReference type="PANTHER" id="PTHR11373">
    <property type="entry name" value="DEOXYNUCLEOSIDE TRIPHOSPHATE TRIPHOSPHOHYDROLASE"/>
    <property type="match status" value="1"/>
</dbReference>
<dbReference type="RefSeq" id="WP_210759854.1">
    <property type="nucleotide sequence ID" value="NZ_CP060139.1"/>
</dbReference>
<dbReference type="InterPro" id="IPR003607">
    <property type="entry name" value="HD/PDEase_dom"/>
</dbReference>
<evidence type="ECO:0000313" key="2">
    <source>
        <dbReference type="EMBL" id="QNR25327.1"/>
    </source>
</evidence>
<dbReference type="Gene3D" id="1.10.3210.10">
    <property type="entry name" value="Hypothetical protein af1432"/>
    <property type="match status" value="1"/>
</dbReference>
<evidence type="ECO:0000259" key="1">
    <source>
        <dbReference type="SMART" id="SM00471"/>
    </source>
</evidence>
<dbReference type="InterPro" id="IPR045509">
    <property type="entry name" value="HD_assoc_2"/>
</dbReference>
<protein>
    <submittedName>
        <fullName evidence="2">HD domain-containing protein</fullName>
    </submittedName>
</protein>
<proteinExistence type="predicted"/>
<dbReference type="InterPro" id="IPR006674">
    <property type="entry name" value="HD_domain"/>
</dbReference>
<dbReference type="SUPFAM" id="SSF109604">
    <property type="entry name" value="HD-domain/PDEase-like"/>
    <property type="match status" value="1"/>
</dbReference>
<evidence type="ECO:0000313" key="3">
    <source>
        <dbReference type="Proteomes" id="UP000516305"/>
    </source>
</evidence>
<dbReference type="GO" id="GO:0008832">
    <property type="term" value="F:dGTPase activity"/>
    <property type="evidence" value="ECO:0007669"/>
    <property type="project" value="TreeGrafter"/>
</dbReference>
<dbReference type="PANTHER" id="PTHR11373:SF4">
    <property type="entry name" value="DEOXYNUCLEOSIDE TRIPHOSPHATE TRIPHOSPHOHYDROLASE SAMHD1"/>
    <property type="match status" value="1"/>
</dbReference>
<dbReference type="KEGG" id="chyd:H4K34_05665"/>
<dbReference type="SMART" id="SM00471">
    <property type="entry name" value="HDc"/>
    <property type="match status" value="1"/>
</dbReference>
<accession>A0A7H0VHX9</accession>
<dbReference type="Pfam" id="PF19276">
    <property type="entry name" value="HD_assoc_2"/>
    <property type="match status" value="1"/>
</dbReference>
<dbReference type="Proteomes" id="UP000516305">
    <property type="component" value="Chromosome"/>
</dbReference>
<dbReference type="InterPro" id="IPR050135">
    <property type="entry name" value="dGTPase-like"/>
</dbReference>
<dbReference type="GO" id="GO:0006203">
    <property type="term" value="P:dGTP catabolic process"/>
    <property type="evidence" value="ECO:0007669"/>
    <property type="project" value="TreeGrafter"/>
</dbReference>
<dbReference type="CDD" id="cd00077">
    <property type="entry name" value="HDc"/>
    <property type="match status" value="1"/>
</dbReference>
<dbReference type="AlphaFoldDB" id="A0A7H0VHX9"/>